<accession>A0A6B8WHZ6</accession>
<dbReference type="NCBIfam" id="TIGR01509">
    <property type="entry name" value="HAD-SF-IA-v3"/>
    <property type="match status" value="1"/>
</dbReference>
<evidence type="ECO:0000313" key="2">
    <source>
        <dbReference type="Proteomes" id="UP000424462"/>
    </source>
</evidence>
<sequence>MTSLLFDLYGVLMRTQSEEAKQRIERAVLGEASIWPDYWALRPAYDAGLVSDQNYWHQLRLRAGLGDFDLYEAVAADEESWLHADTRVVDEVLSLIGSGWRAGVLANIPAGLAERVREKYSWLEEFNAVTFSSDIGLVKPDEKAFHVALDAMGAKAADTIFFDDHPDNVEAAEKLGMRGVLFRDVSQIHAVLEGVKAR</sequence>
<name>A0A6B8WHZ6_9CORY</name>
<dbReference type="SFLD" id="SFLDG01129">
    <property type="entry name" value="C1.5:_HAD__Beta-PGM__Phosphata"/>
    <property type="match status" value="1"/>
</dbReference>
<dbReference type="AlphaFoldDB" id="A0A6B8WHZ6"/>
<dbReference type="EC" id="3.1.3.-" evidence="1"/>
<dbReference type="InterPro" id="IPR023214">
    <property type="entry name" value="HAD_sf"/>
</dbReference>
<dbReference type="SFLD" id="SFLDS00003">
    <property type="entry name" value="Haloacid_Dehalogenase"/>
    <property type="match status" value="1"/>
</dbReference>
<dbReference type="EMBL" id="CP046455">
    <property type="protein sequence ID" value="QGU06128.1"/>
    <property type="molecule type" value="Genomic_DNA"/>
</dbReference>
<dbReference type="Pfam" id="PF00702">
    <property type="entry name" value="Hydrolase"/>
    <property type="match status" value="1"/>
</dbReference>
<dbReference type="SUPFAM" id="SSF56784">
    <property type="entry name" value="HAD-like"/>
    <property type="match status" value="1"/>
</dbReference>
<dbReference type="Proteomes" id="UP000424462">
    <property type="component" value="Chromosome"/>
</dbReference>
<protein>
    <submittedName>
        <fullName evidence="1">Alpha-D-glucose-1-phosphate phosphatase YihX</fullName>
        <ecNumber evidence="1">3.1.3.-</ecNumber>
    </submittedName>
</protein>
<evidence type="ECO:0000313" key="1">
    <source>
        <dbReference type="EMBL" id="QGU06128.1"/>
    </source>
</evidence>
<dbReference type="InterPro" id="IPR006439">
    <property type="entry name" value="HAD-SF_hydro_IA"/>
</dbReference>
<gene>
    <name evidence="1" type="primary">yihX</name>
    <name evidence="1" type="ORF">COCCU_00800</name>
</gene>
<dbReference type="KEGG" id="cok:COCCU_00800"/>
<proteinExistence type="predicted"/>
<keyword evidence="1" id="KW-0378">Hydrolase</keyword>
<dbReference type="PANTHER" id="PTHR43611">
    <property type="entry name" value="ALPHA-D-GLUCOSE 1-PHOSPHATE PHOSPHATASE"/>
    <property type="match status" value="1"/>
</dbReference>
<dbReference type="GO" id="GO:0016787">
    <property type="term" value="F:hydrolase activity"/>
    <property type="evidence" value="ECO:0007669"/>
    <property type="project" value="UniProtKB-KW"/>
</dbReference>
<reference evidence="1 2" key="1">
    <citation type="submission" date="2019-11" db="EMBL/GenBank/DDBJ databases">
        <title>Complete genome sequence of Corynebacterium kalinowskii 1959, a novel Corynebacterium species isolated from soil of a small paddock in Vilsendorf, Germany.</title>
        <authorList>
            <person name="Schaffert L."/>
            <person name="Ruwe M."/>
            <person name="Milse J."/>
            <person name="Hanuschka K."/>
            <person name="Ortseifen V."/>
            <person name="Droste J."/>
            <person name="Brandt D."/>
            <person name="Schlueter L."/>
            <person name="Kutter Y."/>
            <person name="Vinke S."/>
            <person name="Viehoefer P."/>
            <person name="Jacob L."/>
            <person name="Luebke N.-C."/>
            <person name="Schulte-Berndt E."/>
            <person name="Hain C."/>
            <person name="Linder M."/>
            <person name="Schmidt P."/>
            <person name="Wollenschlaeger L."/>
            <person name="Luttermann T."/>
            <person name="Thieme E."/>
            <person name="Hassa J."/>
            <person name="Haak M."/>
            <person name="Wittchen M."/>
            <person name="Mentz A."/>
            <person name="Persicke M."/>
            <person name="Busche T."/>
            <person name="Ruckert C."/>
        </authorList>
    </citation>
    <scope>NUCLEOTIDE SEQUENCE [LARGE SCALE GENOMIC DNA]</scope>
    <source>
        <strain evidence="1 2">2039</strain>
    </source>
</reference>
<dbReference type="Gene3D" id="3.40.50.1000">
    <property type="entry name" value="HAD superfamily/HAD-like"/>
    <property type="match status" value="1"/>
</dbReference>
<keyword evidence="2" id="KW-1185">Reference proteome</keyword>
<dbReference type="PANTHER" id="PTHR43611:SF3">
    <property type="entry name" value="FLAVIN MONONUCLEOTIDE HYDROLASE 1, CHLOROPLATIC"/>
    <property type="match status" value="1"/>
</dbReference>
<dbReference type="RefSeq" id="WP_231598811.1">
    <property type="nucleotide sequence ID" value="NZ_CP046455.1"/>
</dbReference>
<dbReference type="InterPro" id="IPR036412">
    <property type="entry name" value="HAD-like_sf"/>
</dbReference>
<organism evidence="1 2">
    <name type="scientific">Corynebacterium occultum</name>
    <dbReference type="NCBI Taxonomy" id="2675219"/>
    <lineage>
        <taxon>Bacteria</taxon>
        <taxon>Bacillati</taxon>
        <taxon>Actinomycetota</taxon>
        <taxon>Actinomycetes</taxon>
        <taxon>Mycobacteriales</taxon>
        <taxon>Corynebacteriaceae</taxon>
        <taxon>Corynebacterium</taxon>
    </lineage>
</organism>